<name>B8C265_THAPS</name>
<accession>B8C265</accession>
<proteinExistence type="predicted"/>
<reference evidence="1 2" key="2">
    <citation type="journal article" date="2008" name="Nature">
        <title>The Phaeodactylum genome reveals the evolutionary history of diatom genomes.</title>
        <authorList>
            <person name="Bowler C."/>
            <person name="Allen A.E."/>
            <person name="Badger J.H."/>
            <person name="Grimwood J."/>
            <person name="Jabbari K."/>
            <person name="Kuo A."/>
            <person name="Maheswari U."/>
            <person name="Martens C."/>
            <person name="Maumus F."/>
            <person name="Otillar R.P."/>
            <person name="Rayko E."/>
            <person name="Salamov A."/>
            <person name="Vandepoele K."/>
            <person name="Beszteri B."/>
            <person name="Gruber A."/>
            <person name="Heijde M."/>
            <person name="Katinka M."/>
            <person name="Mock T."/>
            <person name="Valentin K."/>
            <person name="Verret F."/>
            <person name="Berges J.A."/>
            <person name="Brownlee C."/>
            <person name="Cadoret J.P."/>
            <person name="Chiovitti A."/>
            <person name="Choi C.J."/>
            <person name="Coesel S."/>
            <person name="De Martino A."/>
            <person name="Detter J.C."/>
            <person name="Durkin C."/>
            <person name="Falciatore A."/>
            <person name="Fournet J."/>
            <person name="Haruta M."/>
            <person name="Huysman M.J."/>
            <person name="Jenkins B.D."/>
            <person name="Jiroutova K."/>
            <person name="Jorgensen R.E."/>
            <person name="Joubert Y."/>
            <person name="Kaplan A."/>
            <person name="Kroger N."/>
            <person name="Kroth P.G."/>
            <person name="La Roche J."/>
            <person name="Lindquist E."/>
            <person name="Lommer M."/>
            <person name="Martin-Jezequel V."/>
            <person name="Lopez P.J."/>
            <person name="Lucas S."/>
            <person name="Mangogna M."/>
            <person name="McGinnis K."/>
            <person name="Medlin L.K."/>
            <person name="Montsant A."/>
            <person name="Oudot-Le Secq M.P."/>
            <person name="Napoli C."/>
            <person name="Obornik M."/>
            <person name="Parker M.S."/>
            <person name="Petit J.L."/>
            <person name="Porcel B.M."/>
            <person name="Poulsen N."/>
            <person name="Robison M."/>
            <person name="Rychlewski L."/>
            <person name="Rynearson T.A."/>
            <person name="Schmutz J."/>
            <person name="Shapiro H."/>
            <person name="Siaut M."/>
            <person name="Stanley M."/>
            <person name="Sussman M.R."/>
            <person name="Taylor A.R."/>
            <person name="Vardi A."/>
            <person name="von Dassow P."/>
            <person name="Vyverman W."/>
            <person name="Willis A."/>
            <person name="Wyrwicz L.S."/>
            <person name="Rokhsar D.S."/>
            <person name="Weissenbach J."/>
            <person name="Armbrust E.V."/>
            <person name="Green B.R."/>
            <person name="Van de Peer Y."/>
            <person name="Grigoriev I.V."/>
        </authorList>
    </citation>
    <scope>NUCLEOTIDE SEQUENCE [LARGE SCALE GENOMIC DNA]</scope>
    <source>
        <strain evidence="1 2">CCMP1335</strain>
    </source>
</reference>
<protein>
    <recommendedName>
        <fullName evidence="3">MPN domain-containing protein</fullName>
    </recommendedName>
</protein>
<evidence type="ECO:0008006" key="3">
    <source>
        <dbReference type="Google" id="ProtNLM"/>
    </source>
</evidence>
<dbReference type="GO" id="GO:0072546">
    <property type="term" value="C:EMC complex"/>
    <property type="evidence" value="ECO:0000318"/>
    <property type="project" value="GO_Central"/>
</dbReference>
<dbReference type="RefSeq" id="XP_002290582.1">
    <property type="nucleotide sequence ID" value="XM_002290546.1"/>
</dbReference>
<dbReference type="KEGG" id="tps:THAPSDRAFT_5178"/>
<dbReference type="STRING" id="35128.B8C265"/>
<dbReference type="PaxDb" id="35128-Thaps5178"/>
<keyword evidence="2" id="KW-1185">Reference proteome</keyword>
<dbReference type="PANTHER" id="PTHR12941:SF10">
    <property type="entry name" value="ER MEMBRANE PROTEIN COMPLEX SUBUNIT 8_9 HOMOLOG"/>
    <property type="match status" value="1"/>
</dbReference>
<dbReference type="GeneID" id="7449712"/>
<dbReference type="InterPro" id="IPR005366">
    <property type="entry name" value="EMC8/9"/>
</dbReference>
<dbReference type="Gene3D" id="3.40.140.10">
    <property type="entry name" value="Cytidine Deaminase, domain 2"/>
    <property type="match status" value="1"/>
</dbReference>
<evidence type="ECO:0000313" key="2">
    <source>
        <dbReference type="Proteomes" id="UP000001449"/>
    </source>
</evidence>
<dbReference type="Pfam" id="PF03665">
    <property type="entry name" value="UPF0172"/>
    <property type="match status" value="1"/>
</dbReference>
<evidence type="ECO:0000313" key="1">
    <source>
        <dbReference type="EMBL" id="EED92334.1"/>
    </source>
</evidence>
<dbReference type="OMA" id="VIPVCHE"/>
<dbReference type="EMBL" id="CM000642">
    <property type="protein sequence ID" value="EED92334.1"/>
    <property type="molecule type" value="Genomic_DNA"/>
</dbReference>
<dbReference type="InParanoid" id="B8C265"/>
<dbReference type="PANTHER" id="PTHR12941">
    <property type="entry name" value="ER MEMBRANE PROTEIN COMPLEX"/>
    <property type="match status" value="1"/>
</dbReference>
<dbReference type="HOGENOM" id="CLU_1063493_0_0_1"/>
<dbReference type="eggNOG" id="ENOG502SYHM">
    <property type="taxonomic scope" value="Eukaryota"/>
</dbReference>
<reference evidence="1 2" key="1">
    <citation type="journal article" date="2004" name="Science">
        <title>The genome of the diatom Thalassiosira pseudonana: ecology, evolution, and metabolism.</title>
        <authorList>
            <person name="Armbrust E.V."/>
            <person name="Berges J.A."/>
            <person name="Bowler C."/>
            <person name="Green B.R."/>
            <person name="Martinez D."/>
            <person name="Putnam N.H."/>
            <person name="Zhou S."/>
            <person name="Allen A.E."/>
            <person name="Apt K.E."/>
            <person name="Bechner M."/>
            <person name="Brzezinski M.A."/>
            <person name="Chaal B.K."/>
            <person name="Chiovitti A."/>
            <person name="Davis A.K."/>
            <person name="Demarest M.S."/>
            <person name="Detter J.C."/>
            <person name="Glavina T."/>
            <person name="Goodstein D."/>
            <person name="Hadi M.Z."/>
            <person name="Hellsten U."/>
            <person name="Hildebrand M."/>
            <person name="Jenkins B.D."/>
            <person name="Jurka J."/>
            <person name="Kapitonov V.V."/>
            <person name="Kroger N."/>
            <person name="Lau W.W."/>
            <person name="Lane T.W."/>
            <person name="Larimer F.W."/>
            <person name="Lippmeier J.C."/>
            <person name="Lucas S."/>
            <person name="Medina M."/>
            <person name="Montsant A."/>
            <person name="Obornik M."/>
            <person name="Parker M.S."/>
            <person name="Palenik B."/>
            <person name="Pazour G.J."/>
            <person name="Richardson P.M."/>
            <person name="Rynearson T.A."/>
            <person name="Saito M.A."/>
            <person name="Schwartz D.C."/>
            <person name="Thamatrakoln K."/>
            <person name="Valentin K."/>
            <person name="Vardi A."/>
            <person name="Wilkerson F.P."/>
            <person name="Rokhsar D.S."/>
        </authorList>
    </citation>
    <scope>NUCLEOTIDE SEQUENCE [LARGE SCALE GENOMIC DNA]</scope>
    <source>
        <strain evidence="1 2">CCMP1335</strain>
    </source>
</reference>
<sequence length="262" mass="28046">MTSTTIYLSTLSQTKMALHSARHGFSNPIHGIVLGRRRSSADDSHSSSSLEVVDVIPVCHEVPTKPIVDMALRLADAHLQLSDKEEGVGGGDKLQIVGWYTANSVASDSEEQEPNVSACRIASSMAESSSNDGFVLLLLSVSHMVTLLDSKGNSSNSNTSICAVFERDGNTKTFTQKVDSSRITNASSTMGEVVSRALSAISNFSPEYGSMNGGDVAGGSSTEELVIYDYVDHVDGFKKREDLDEMDWIGNGAVNKFVSSRL</sequence>
<dbReference type="AlphaFoldDB" id="B8C265"/>
<organism evidence="1 2">
    <name type="scientific">Thalassiosira pseudonana</name>
    <name type="common">Marine diatom</name>
    <name type="synonym">Cyclotella nana</name>
    <dbReference type="NCBI Taxonomy" id="35128"/>
    <lineage>
        <taxon>Eukaryota</taxon>
        <taxon>Sar</taxon>
        <taxon>Stramenopiles</taxon>
        <taxon>Ochrophyta</taxon>
        <taxon>Bacillariophyta</taxon>
        <taxon>Coscinodiscophyceae</taxon>
        <taxon>Thalassiosirophycidae</taxon>
        <taxon>Thalassiosirales</taxon>
        <taxon>Thalassiosiraceae</taxon>
        <taxon>Thalassiosira</taxon>
    </lineage>
</organism>
<gene>
    <name evidence="1" type="ORF">THAPSDRAFT_5178</name>
</gene>
<dbReference type="Proteomes" id="UP000001449">
    <property type="component" value="Chromosome 5"/>
</dbReference>